<reference evidence="1" key="1">
    <citation type="submission" date="2018-02" db="EMBL/GenBank/DDBJ databases">
        <title>Rhizophora mucronata_Transcriptome.</title>
        <authorList>
            <person name="Meera S.P."/>
            <person name="Sreeshan A."/>
            <person name="Augustine A."/>
        </authorList>
    </citation>
    <scope>NUCLEOTIDE SEQUENCE</scope>
    <source>
        <tissue evidence="1">Leaf</tissue>
    </source>
</reference>
<protein>
    <submittedName>
        <fullName evidence="1">Uncharacterized protein</fullName>
    </submittedName>
</protein>
<evidence type="ECO:0000313" key="1">
    <source>
        <dbReference type="EMBL" id="MBX66069.1"/>
    </source>
</evidence>
<organism evidence="1">
    <name type="scientific">Rhizophora mucronata</name>
    <name type="common">Asiatic mangrove</name>
    <dbReference type="NCBI Taxonomy" id="61149"/>
    <lineage>
        <taxon>Eukaryota</taxon>
        <taxon>Viridiplantae</taxon>
        <taxon>Streptophyta</taxon>
        <taxon>Embryophyta</taxon>
        <taxon>Tracheophyta</taxon>
        <taxon>Spermatophyta</taxon>
        <taxon>Magnoliopsida</taxon>
        <taxon>eudicotyledons</taxon>
        <taxon>Gunneridae</taxon>
        <taxon>Pentapetalae</taxon>
        <taxon>rosids</taxon>
        <taxon>fabids</taxon>
        <taxon>Malpighiales</taxon>
        <taxon>Rhizophoraceae</taxon>
        <taxon>Rhizophora</taxon>
    </lineage>
</organism>
<dbReference type="EMBL" id="GGEC01085585">
    <property type="protein sequence ID" value="MBX66069.1"/>
    <property type="molecule type" value="Transcribed_RNA"/>
</dbReference>
<dbReference type="AlphaFoldDB" id="A0A2P2QGE1"/>
<name>A0A2P2QGE1_RHIMU</name>
<proteinExistence type="predicted"/>
<accession>A0A2P2QGE1</accession>
<sequence length="24" mass="2709">MQLTASEVVTFDVSKKQTKDKIIV</sequence>